<sequence>MPPNHQTEDHRVSNSSPSKQVPLPQHFLVRPGTTKHTASGTAMIPGPIVPLIPIDQLPEWLDVVGIPRDLTVEQTMGLCNLGTVARSSDYYDVHLLNDVRLMTAASPYHGSEDLNSHTSGRNTGLSSSHINPSSSSSRIDLSARAFTIGNANTNSNKKNNSNNGKADNTHVYPIRKINDNDPHSTSCGANSPSSKTSSTITHSKPQGFDSNPKPLSKTKPIKDHRPTTINANDQTPIVPLNPRLPSPPASSTVPSNPYPLLWPHHGPHPASCFLSTSASPFPSSTSSPLPSSSTATTGYYPKHLHHRGGSYNNSTSNIFCRHWCHYGTCKWGPVCRYQHAMPQTVEGLREVGLSDFPGWWLAAMRMSYETGHMGWVMYGGLGSSYWSPRKRWEGIIGWTNTGYGDGGERRAGERRAMACSGGSEIKGEEGRTDGVDDSLERELHENVATGDQTKDMEEENRTEREKLVDI</sequence>
<feature type="compositionally biased region" description="Low complexity" evidence="2">
    <location>
        <begin position="150"/>
        <end position="166"/>
    </location>
</feature>
<feature type="zinc finger region" description="C3H1-type" evidence="1">
    <location>
        <begin position="314"/>
        <end position="342"/>
    </location>
</feature>
<evidence type="ECO:0000256" key="1">
    <source>
        <dbReference type="PROSITE-ProRule" id="PRU00723"/>
    </source>
</evidence>
<keyword evidence="1" id="KW-0862">Zinc</keyword>
<dbReference type="PROSITE" id="PS50103">
    <property type="entry name" value="ZF_C3H1"/>
    <property type="match status" value="1"/>
</dbReference>
<dbReference type="RefSeq" id="XP_040714013.1">
    <property type="nucleotide sequence ID" value="XM_040864030.1"/>
</dbReference>
<keyword evidence="1" id="KW-0479">Metal-binding</keyword>
<feature type="compositionally biased region" description="Basic and acidic residues" evidence="2">
    <location>
        <begin position="452"/>
        <end position="470"/>
    </location>
</feature>
<feature type="region of interest" description="Disordered" evidence="2">
    <location>
        <begin position="150"/>
        <end position="169"/>
    </location>
</feature>
<comment type="caution">
    <text evidence="4">The sequence shown here is derived from an EMBL/GenBank/DDBJ whole genome shotgun (WGS) entry which is preliminary data.</text>
</comment>
<name>A0A1Y2DSD1_9PEZI</name>
<feature type="region of interest" description="Disordered" evidence="2">
    <location>
        <begin position="419"/>
        <end position="470"/>
    </location>
</feature>
<proteinExistence type="predicted"/>
<dbReference type="AlphaFoldDB" id="A0A1Y2DSD1"/>
<feature type="region of interest" description="Disordered" evidence="2">
    <location>
        <begin position="1"/>
        <end position="25"/>
    </location>
</feature>
<feature type="region of interest" description="Disordered" evidence="2">
    <location>
        <begin position="174"/>
        <end position="239"/>
    </location>
</feature>
<organism evidence="4 5">
    <name type="scientific">Pseudomassariella vexata</name>
    <dbReference type="NCBI Taxonomy" id="1141098"/>
    <lineage>
        <taxon>Eukaryota</taxon>
        <taxon>Fungi</taxon>
        <taxon>Dikarya</taxon>
        <taxon>Ascomycota</taxon>
        <taxon>Pezizomycotina</taxon>
        <taxon>Sordariomycetes</taxon>
        <taxon>Xylariomycetidae</taxon>
        <taxon>Amphisphaeriales</taxon>
        <taxon>Pseudomassariaceae</taxon>
        <taxon>Pseudomassariella</taxon>
    </lineage>
</organism>
<dbReference type="EMBL" id="MCFJ01000009">
    <property type="protein sequence ID" value="ORY62177.1"/>
    <property type="molecule type" value="Genomic_DNA"/>
</dbReference>
<dbReference type="OrthoDB" id="411372at2759"/>
<reference evidence="4 5" key="1">
    <citation type="submission" date="2016-07" db="EMBL/GenBank/DDBJ databases">
        <title>Pervasive Adenine N6-methylation of Active Genes in Fungi.</title>
        <authorList>
            <consortium name="DOE Joint Genome Institute"/>
            <person name="Mondo S.J."/>
            <person name="Dannebaum R.O."/>
            <person name="Kuo R.C."/>
            <person name="Labutti K."/>
            <person name="Haridas S."/>
            <person name="Kuo A."/>
            <person name="Salamov A."/>
            <person name="Ahrendt S.R."/>
            <person name="Lipzen A."/>
            <person name="Sullivan W."/>
            <person name="Andreopoulos W.B."/>
            <person name="Clum A."/>
            <person name="Lindquist E."/>
            <person name="Daum C."/>
            <person name="Ramamoorthy G.K."/>
            <person name="Gryganskyi A."/>
            <person name="Culley D."/>
            <person name="Magnuson J.K."/>
            <person name="James T.Y."/>
            <person name="O'Malley M.A."/>
            <person name="Stajich J.E."/>
            <person name="Spatafora J.W."/>
            <person name="Visel A."/>
            <person name="Grigoriev I.V."/>
        </authorList>
    </citation>
    <scope>NUCLEOTIDE SEQUENCE [LARGE SCALE GENOMIC DNA]</scope>
    <source>
        <strain evidence="4 5">CBS 129021</strain>
    </source>
</reference>
<evidence type="ECO:0000313" key="5">
    <source>
        <dbReference type="Proteomes" id="UP000193689"/>
    </source>
</evidence>
<feature type="region of interest" description="Disordered" evidence="2">
    <location>
        <begin position="112"/>
        <end position="138"/>
    </location>
</feature>
<feature type="compositionally biased region" description="Basic and acidic residues" evidence="2">
    <location>
        <begin position="425"/>
        <end position="445"/>
    </location>
</feature>
<feature type="compositionally biased region" description="Low complexity" evidence="2">
    <location>
        <begin position="126"/>
        <end position="137"/>
    </location>
</feature>
<evidence type="ECO:0000313" key="4">
    <source>
        <dbReference type="EMBL" id="ORY62177.1"/>
    </source>
</evidence>
<dbReference type="GeneID" id="63780242"/>
<dbReference type="Proteomes" id="UP000193689">
    <property type="component" value="Unassembled WGS sequence"/>
</dbReference>
<dbReference type="GO" id="GO:0008270">
    <property type="term" value="F:zinc ion binding"/>
    <property type="evidence" value="ECO:0007669"/>
    <property type="project" value="UniProtKB-KW"/>
</dbReference>
<accession>A0A1Y2DSD1</accession>
<dbReference type="InParanoid" id="A0A1Y2DSD1"/>
<dbReference type="InterPro" id="IPR000571">
    <property type="entry name" value="Znf_CCCH"/>
</dbReference>
<evidence type="ECO:0000256" key="2">
    <source>
        <dbReference type="SAM" id="MobiDB-lite"/>
    </source>
</evidence>
<keyword evidence="1" id="KW-0863">Zinc-finger</keyword>
<feature type="domain" description="C3H1-type" evidence="3">
    <location>
        <begin position="314"/>
        <end position="342"/>
    </location>
</feature>
<feature type="compositionally biased region" description="Low complexity" evidence="2">
    <location>
        <begin position="191"/>
        <end position="205"/>
    </location>
</feature>
<protein>
    <recommendedName>
        <fullName evidence="3">C3H1-type domain-containing protein</fullName>
    </recommendedName>
</protein>
<feature type="compositionally biased region" description="Basic and acidic residues" evidence="2">
    <location>
        <begin position="1"/>
        <end position="12"/>
    </location>
</feature>
<evidence type="ECO:0000259" key="3">
    <source>
        <dbReference type="PROSITE" id="PS50103"/>
    </source>
</evidence>
<dbReference type="STRING" id="1141098.A0A1Y2DSD1"/>
<gene>
    <name evidence="4" type="ORF">BCR38DRAFT_486447</name>
</gene>
<keyword evidence="5" id="KW-1185">Reference proteome</keyword>
<feature type="compositionally biased region" description="Polar residues" evidence="2">
    <location>
        <begin position="116"/>
        <end position="125"/>
    </location>
</feature>